<comment type="similarity">
    <text evidence="2">In the central section; belongs to the 3-hydroxyacyl-CoA dehydrogenase family.</text>
</comment>
<dbReference type="InterPro" id="IPR050136">
    <property type="entry name" value="FA_oxidation_alpha_subunit"/>
</dbReference>
<evidence type="ECO:0000256" key="6">
    <source>
        <dbReference type="ARBA" id="ARBA00022963"/>
    </source>
</evidence>
<comment type="pathway">
    <text evidence="1">Lipid metabolism; fatty acid beta-oxidation.</text>
</comment>
<evidence type="ECO:0000259" key="15">
    <source>
        <dbReference type="Pfam" id="PF02737"/>
    </source>
</evidence>
<protein>
    <recommendedName>
        <fullName evidence="4">enoyl-CoA hydratase</fullName>
        <ecNumber evidence="4">4.2.1.17</ecNumber>
    </recommendedName>
</protein>
<evidence type="ECO:0000313" key="16">
    <source>
        <dbReference type="EMBL" id="MDI4509414.1"/>
    </source>
</evidence>
<evidence type="ECO:0000256" key="10">
    <source>
        <dbReference type="ARBA" id="ARBA00023239"/>
    </source>
</evidence>
<reference evidence="16" key="1">
    <citation type="submission" date="2019-04" db="EMBL/GenBank/DDBJ databases">
        <title>Moraxella osloensis CCUG 73412, isolated from corneal scrapings as causative agent of keratitis.</title>
        <authorList>
            <person name="Connolly G."/>
            <person name="Jaen-Luchoro D."/>
            <person name="Pinyeiro-Iglesias B."/>
            <person name="Curry A."/>
            <person name="Knowles S."/>
            <person name="Moore E.R.B."/>
        </authorList>
    </citation>
    <scope>NUCLEOTIDE SEQUENCE</scope>
    <source>
        <strain evidence="16">CCUG 73412</strain>
    </source>
</reference>
<keyword evidence="7" id="KW-0560">Oxidoreductase</keyword>
<dbReference type="Pfam" id="PF00725">
    <property type="entry name" value="3HCDH"/>
    <property type="match status" value="1"/>
</dbReference>
<comment type="catalytic activity">
    <reaction evidence="12">
        <text>a (3S)-3-hydroxyacyl-CoA + NAD(+) = a 3-oxoacyl-CoA + NADH + H(+)</text>
        <dbReference type="Rhea" id="RHEA:22432"/>
        <dbReference type="ChEBI" id="CHEBI:15378"/>
        <dbReference type="ChEBI" id="CHEBI:57318"/>
        <dbReference type="ChEBI" id="CHEBI:57540"/>
        <dbReference type="ChEBI" id="CHEBI:57945"/>
        <dbReference type="ChEBI" id="CHEBI:90726"/>
        <dbReference type="EC" id="1.1.1.35"/>
    </reaction>
</comment>
<feature type="domain" description="3-hydroxyacyl-CoA dehydrogenase C-terminal" evidence="14">
    <location>
        <begin position="504"/>
        <end position="604"/>
    </location>
</feature>
<dbReference type="GO" id="GO:0004300">
    <property type="term" value="F:enoyl-CoA hydratase activity"/>
    <property type="evidence" value="ECO:0007669"/>
    <property type="project" value="UniProtKB-EC"/>
</dbReference>
<evidence type="ECO:0000256" key="5">
    <source>
        <dbReference type="ARBA" id="ARBA00022832"/>
    </source>
</evidence>
<dbReference type="GO" id="GO:0016509">
    <property type="term" value="F:long-chain (3S)-3-hydroxyacyl-CoA dehydrogenase (NAD+) activity"/>
    <property type="evidence" value="ECO:0007669"/>
    <property type="project" value="TreeGrafter"/>
</dbReference>
<keyword evidence="5" id="KW-0276">Fatty acid metabolism</keyword>
<dbReference type="GO" id="GO:0070403">
    <property type="term" value="F:NAD+ binding"/>
    <property type="evidence" value="ECO:0007669"/>
    <property type="project" value="InterPro"/>
</dbReference>
<proteinExistence type="inferred from homology"/>
<dbReference type="SUPFAM" id="SSF51735">
    <property type="entry name" value="NAD(P)-binding Rossmann-fold domains"/>
    <property type="match status" value="1"/>
</dbReference>
<dbReference type="FunFam" id="3.40.50.720:FF:000009">
    <property type="entry name" value="Fatty oxidation complex, alpha subunit"/>
    <property type="match status" value="1"/>
</dbReference>
<comment type="similarity">
    <text evidence="13">Belongs to the enoyl-CoA hydratase/isomerase family.</text>
</comment>
<dbReference type="EMBL" id="SSCJ01000002">
    <property type="protein sequence ID" value="MDI4509414.1"/>
    <property type="molecule type" value="Genomic_DNA"/>
</dbReference>
<dbReference type="SUPFAM" id="SSF48179">
    <property type="entry name" value="6-phosphogluconate dehydrogenase C-terminal domain-like"/>
    <property type="match status" value="2"/>
</dbReference>
<dbReference type="Gene3D" id="3.90.226.10">
    <property type="entry name" value="2-enoyl-CoA Hydratase, Chain A, domain 1"/>
    <property type="match status" value="1"/>
</dbReference>
<dbReference type="PANTHER" id="PTHR43612">
    <property type="entry name" value="TRIFUNCTIONAL ENZYME SUBUNIT ALPHA"/>
    <property type="match status" value="1"/>
</dbReference>
<dbReference type="AlphaFoldDB" id="A0AAW6THH3"/>
<feature type="domain" description="3-hydroxyacyl-CoA dehydrogenase NAD binding" evidence="15">
    <location>
        <begin position="323"/>
        <end position="501"/>
    </location>
</feature>
<keyword evidence="9" id="KW-0443">Lipid metabolism</keyword>
<evidence type="ECO:0000256" key="7">
    <source>
        <dbReference type="ARBA" id="ARBA00023002"/>
    </source>
</evidence>
<gene>
    <name evidence="16" type="ORF">E6P75_04190</name>
</gene>
<evidence type="ECO:0000256" key="1">
    <source>
        <dbReference type="ARBA" id="ARBA00005005"/>
    </source>
</evidence>
<keyword evidence="10" id="KW-0456">Lyase</keyword>
<dbReference type="SUPFAM" id="SSF52096">
    <property type="entry name" value="ClpP/crotonase"/>
    <property type="match status" value="1"/>
</dbReference>
<evidence type="ECO:0000256" key="12">
    <source>
        <dbReference type="ARBA" id="ARBA00049556"/>
    </source>
</evidence>
<dbReference type="Gene3D" id="1.10.1040.50">
    <property type="match status" value="1"/>
</dbReference>
<dbReference type="InterPro" id="IPR001753">
    <property type="entry name" value="Enoyl-CoA_hydra/iso"/>
</dbReference>
<name>A0AAW6THH3_FAUOS</name>
<dbReference type="InterPro" id="IPR008927">
    <property type="entry name" value="6-PGluconate_DH-like_C_sf"/>
</dbReference>
<dbReference type="InterPro" id="IPR018376">
    <property type="entry name" value="Enoyl-CoA_hyd/isom_CS"/>
</dbReference>
<dbReference type="InterPro" id="IPR029045">
    <property type="entry name" value="ClpP/crotonase-like_dom_sf"/>
</dbReference>
<keyword evidence="8" id="KW-0520">NAD</keyword>
<dbReference type="PROSITE" id="PS00166">
    <property type="entry name" value="ENOYL_COA_HYDRATASE"/>
    <property type="match status" value="1"/>
</dbReference>
<keyword evidence="6" id="KW-0442">Lipid degradation</keyword>
<evidence type="ECO:0000256" key="13">
    <source>
        <dbReference type="RuleBase" id="RU003707"/>
    </source>
</evidence>
<dbReference type="PANTHER" id="PTHR43612:SF3">
    <property type="entry name" value="TRIFUNCTIONAL ENZYME SUBUNIT ALPHA, MITOCHONDRIAL"/>
    <property type="match status" value="1"/>
</dbReference>
<dbReference type="GO" id="GO:0006635">
    <property type="term" value="P:fatty acid beta-oxidation"/>
    <property type="evidence" value="ECO:0007669"/>
    <property type="project" value="UniProtKB-ARBA"/>
</dbReference>
<evidence type="ECO:0000256" key="4">
    <source>
        <dbReference type="ARBA" id="ARBA00012076"/>
    </source>
</evidence>
<dbReference type="CDD" id="cd06558">
    <property type="entry name" value="crotonase-like"/>
    <property type="match status" value="1"/>
</dbReference>
<organism evidence="16">
    <name type="scientific">Faucicola osloensis</name>
    <name type="common">Moraxella osloensis</name>
    <dbReference type="NCBI Taxonomy" id="34062"/>
    <lineage>
        <taxon>Bacteria</taxon>
        <taxon>Pseudomonadati</taxon>
        <taxon>Pseudomonadota</taxon>
        <taxon>Gammaproteobacteria</taxon>
        <taxon>Moraxellales</taxon>
        <taxon>Moraxellaceae</taxon>
        <taxon>Faucicola</taxon>
    </lineage>
</organism>
<comment type="similarity">
    <text evidence="3">In the N-terminal section; belongs to the enoyl-CoA hydratase/isomerase family.</text>
</comment>
<dbReference type="InterPro" id="IPR006176">
    <property type="entry name" value="3-OHacyl-CoA_DH_NAD-bd"/>
</dbReference>
<keyword evidence="11" id="KW-0511">Multifunctional enzyme</keyword>
<evidence type="ECO:0000259" key="14">
    <source>
        <dbReference type="Pfam" id="PF00725"/>
    </source>
</evidence>
<evidence type="ECO:0000256" key="11">
    <source>
        <dbReference type="ARBA" id="ARBA00023268"/>
    </source>
</evidence>
<dbReference type="Gene3D" id="3.40.50.720">
    <property type="entry name" value="NAD(P)-binding Rossmann-like Domain"/>
    <property type="match status" value="1"/>
</dbReference>
<dbReference type="InterPro" id="IPR036291">
    <property type="entry name" value="NAD(P)-bd_dom_sf"/>
</dbReference>
<dbReference type="InterPro" id="IPR006108">
    <property type="entry name" value="3HC_DH_C"/>
</dbReference>
<dbReference type="Pfam" id="PF00378">
    <property type="entry name" value="ECH_1"/>
    <property type="match status" value="1"/>
</dbReference>
<evidence type="ECO:0000256" key="3">
    <source>
        <dbReference type="ARBA" id="ARBA00008750"/>
    </source>
</evidence>
<evidence type="ECO:0000256" key="9">
    <source>
        <dbReference type="ARBA" id="ARBA00023098"/>
    </source>
</evidence>
<evidence type="ECO:0000256" key="2">
    <source>
        <dbReference type="ARBA" id="ARBA00007005"/>
    </source>
</evidence>
<evidence type="ECO:0000256" key="8">
    <source>
        <dbReference type="ARBA" id="ARBA00023027"/>
    </source>
</evidence>
<comment type="caution">
    <text evidence="16">The sequence shown here is derived from an EMBL/GenBank/DDBJ whole genome shotgun (WGS) entry which is preliminary data.</text>
</comment>
<accession>A0AAW6THH3</accession>
<dbReference type="EC" id="4.2.1.17" evidence="4"/>
<dbReference type="Pfam" id="PF02737">
    <property type="entry name" value="3HCDH_N"/>
    <property type="match status" value="1"/>
</dbReference>
<sequence>MTSLTSQAANQLANFSATDDDNIVILTIQQSRKMNVLDEHFSNDLEKIAQSFIEDKDSKGLIITSDKDSFIVGADIDQFANIQSPKQAFDFVEHFKKVLRSLETCGKPVVAALTGTALGGGLEVALGCHYRIAVDQPNAKYGLPEVKLGLLPGGGGTQRLMRLVGMQKALELMTQGTKLTTQAAHQLGIIDAVVTDKTSLIEQAKQWIHEHPTAQQPWDVKGFKIPQGNALTPQNAQMLSIAPAMANQKSHGNYPAITHILSCVFEGSLVDIDTALALESRYFVACAMSQVSKNMIGTLWHQLNSINKGQSRPKSIPPYQTKKVGVLGAGMMGAGIAYVSAKAGIDVVLLDTTMENADKGKTYSENLLNKAIAKGRSNDSKKQSLLDKIQTTTDYADLADCDLVIEAVFEDRDIKAKCTQQTEAVTASDAIFASNTSTLPITGLAKASGRPKQFIGLHFFSPVDKMPLVEIIMGEQTDETTLAKAFDYVLQIGKTPIVVNDSRGFYTSRVFATYITEGSAMLSEGVHPRLIEVAGIKSGMPVGPLALQDEVSLGLMLHINEQTKKDLQKEGKEMPHHPADSVVELMGKTHGRLGKKFGKGFYDYPEGGEKQLWPGLSNLFPVADKQPTQQELIDRFMFIQANETARCYEENVINSIADANIGSIFGWGFAPHHGGTLQFINAYGVDNFVARSQQLAERYGERFAPAQVLVAMAKAHKEFVNE</sequence>